<dbReference type="Pfam" id="PF12850">
    <property type="entry name" value="Metallophos_2"/>
    <property type="match status" value="1"/>
</dbReference>
<dbReference type="AlphaFoldDB" id="A0A4Q5LU92"/>
<dbReference type="NCBIfam" id="TIGR00040">
    <property type="entry name" value="yfcE"/>
    <property type="match status" value="1"/>
</dbReference>
<name>A0A4Q5LU92_9BACT</name>
<protein>
    <recommendedName>
        <fullName evidence="2">Phosphoesterase</fullName>
        <ecNumber evidence="2">3.1.4.-</ecNumber>
    </recommendedName>
</protein>
<dbReference type="EC" id="3.1.4.-" evidence="2"/>
<dbReference type="Proteomes" id="UP000293162">
    <property type="component" value="Unassembled WGS sequence"/>
</dbReference>
<dbReference type="EMBL" id="SEWF01000051">
    <property type="protein sequence ID" value="RYU93231.1"/>
    <property type="molecule type" value="Genomic_DNA"/>
</dbReference>
<dbReference type="InterPro" id="IPR029052">
    <property type="entry name" value="Metallo-depent_PP-like"/>
</dbReference>
<sequence>MTHIGLISDTHGYLDEQVFEHFKDCDELWHAGDVGSVKIIEQLQTFKPTRFVFGNIDSKEIQWQLPEHQFFTLEGFSIWMTHIGGAPPNYNPAVKKKLKEQIPDIFVCGHSHILRVIRDEKMNNMMYLNPGAAGNEGFHKVKTLLKFTLDNRKMSNLGVIELGKRGAIPRGDITRRF</sequence>
<dbReference type="PANTHER" id="PTHR11124">
    <property type="entry name" value="VACUOLAR SORTING PROTEIN VPS29"/>
    <property type="match status" value="1"/>
</dbReference>
<dbReference type="Gene3D" id="3.60.21.10">
    <property type="match status" value="1"/>
</dbReference>
<keyword evidence="2" id="KW-0479">Metal-binding</keyword>
<evidence type="ECO:0000313" key="4">
    <source>
        <dbReference type="EMBL" id="RYU93231.1"/>
    </source>
</evidence>
<dbReference type="SUPFAM" id="SSF56300">
    <property type="entry name" value="Metallo-dependent phosphatases"/>
    <property type="match status" value="1"/>
</dbReference>
<evidence type="ECO:0000256" key="1">
    <source>
        <dbReference type="ARBA" id="ARBA00008950"/>
    </source>
</evidence>
<feature type="domain" description="Calcineurin-like phosphoesterase" evidence="3">
    <location>
        <begin position="3"/>
        <end position="151"/>
    </location>
</feature>
<dbReference type="GO" id="GO:0016787">
    <property type="term" value="F:hydrolase activity"/>
    <property type="evidence" value="ECO:0007669"/>
    <property type="project" value="UniProtKB-UniRule"/>
</dbReference>
<proteinExistence type="inferred from homology"/>
<dbReference type="RefSeq" id="WP_130023629.1">
    <property type="nucleotide sequence ID" value="NZ_SEWF01000051.1"/>
</dbReference>
<accession>A0A4Q5LU92</accession>
<organism evidence="4 5">
    <name type="scientific">Emticicia agri</name>
    <dbReference type="NCBI Taxonomy" id="2492393"/>
    <lineage>
        <taxon>Bacteria</taxon>
        <taxon>Pseudomonadati</taxon>
        <taxon>Bacteroidota</taxon>
        <taxon>Cytophagia</taxon>
        <taxon>Cytophagales</taxon>
        <taxon>Leadbetterellaceae</taxon>
        <taxon>Emticicia</taxon>
    </lineage>
</organism>
<dbReference type="InterPro" id="IPR024654">
    <property type="entry name" value="Calcineurin-like_PHP_lpxH"/>
</dbReference>
<dbReference type="OrthoDB" id="9785951at2"/>
<comment type="similarity">
    <text evidence="1 2">Belongs to the metallophosphoesterase superfamily. YfcE family.</text>
</comment>
<comment type="cofactor">
    <cofactor evidence="2">
        <name>a divalent metal cation</name>
        <dbReference type="ChEBI" id="CHEBI:60240"/>
    </cofactor>
</comment>
<reference evidence="4 5" key="1">
    <citation type="submission" date="2019-02" db="EMBL/GenBank/DDBJ databases">
        <title>Bacterial novel species Emticicia sp. 17J42-9 isolated from soil.</title>
        <authorList>
            <person name="Jung H.-Y."/>
        </authorList>
    </citation>
    <scope>NUCLEOTIDE SEQUENCE [LARGE SCALE GENOMIC DNA]</scope>
    <source>
        <strain evidence="4 5">17J42-9</strain>
    </source>
</reference>
<gene>
    <name evidence="4" type="ORF">EWM59_23135</name>
</gene>
<dbReference type="InterPro" id="IPR000979">
    <property type="entry name" value="Phosphodiesterase_MJ0936/Vps29"/>
</dbReference>
<dbReference type="GO" id="GO:0046872">
    <property type="term" value="F:metal ion binding"/>
    <property type="evidence" value="ECO:0007669"/>
    <property type="project" value="UniProtKB-KW"/>
</dbReference>
<evidence type="ECO:0000256" key="2">
    <source>
        <dbReference type="RuleBase" id="RU362039"/>
    </source>
</evidence>
<keyword evidence="5" id="KW-1185">Reference proteome</keyword>
<evidence type="ECO:0000259" key="3">
    <source>
        <dbReference type="Pfam" id="PF12850"/>
    </source>
</evidence>
<comment type="caution">
    <text evidence="4">The sequence shown here is derived from an EMBL/GenBank/DDBJ whole genome shotgun (WGS) entry which is preliminary data.</text>
</comment>
<evidence type="ECO:0000313" key="5">
    <source>
        <dbReference type="Proteomes" id="UP000293162"/>
    </source>
</evidence>